<dbReference type="Pfam" id="PF00400">
    <property type="entry name" value="WD40"/>
    <property type="match status" value="5"/>
</dbReference>
<gene>
    <name evidence="4" type="ORF">HDID_LOCUS1221</name>
</gene>
<dbReference type="EMBL" id="UYSG01000210">
    <property type="protein sequence ID" value="VDL18682.1"/>
    <property type="molecule type" value="Genomic_DNA"/>
</dbReference>
<keyword evidence="1 3" id="KW-0853">WD repeat</keyword>
<evidence type="ECO:0000256" key="1">
    <source>
        <dbReference type="ARBA" id="ARBA00022574"/>
    </source>
</evidence>
<dbReference type="AlphaFoldDB" id="A0A158QCB3"/>
<reference evidence="6" key="1">
    <citation type="submission" date="2016-04" db="UniProtKB">
        <authorList>
            <consortium name="WormBaseParasite"/>
        </authorList>
    </citation>
    <scope>IDENTIFICATION</scope>
</reference>
<dbReference type="Gene3D" id="2.130.10.10">
    <property type="entry name" value="YVTN repeat-like/Quinoprotein amine dehydrogenase"/>
    <property type="match status" value="1"/>
</dbReference>
<evidence type="ECO:0000313" key="5">
    <source>
        <dbReference type="Proteomes" id="UP000274504"/>
    </source>
</evidence>
<dbReference type="STRING" id="6216.A0A158QCB3"/>
<name>A0A158QCB3_HYMDI</name>
<proteinExistence type="predicted"/>
<dbReference type="PROSITE" id="PS50082">
    <property type="entry name" value="WD_REPEATS_2"/>
    <property type="match status" value="2"/>
</dbReference>
<dbReference type="PROSITE" id="PS50294">
    <property type="entry name" value="WD_REPEATS_REGION"/>
    <property type="match status" value="2"/>
</dbReference>
<dbReference type="Proteomes" id="UP000274504">
    <property type="component" value="Unassembled WGS sequence"/>
</dbReference>
<feature type="repeat" description="WD" evidence="3">
    <location>
        <begin position="165"/>
        <end position="206"/>
    </location>
</feature>
<accession>A0A158QCB3</accession>
<protein>
    <submittedName>
        <fullName evidence="6">WD_REPEATS_REGION domain-containing protein</fullName>
    </submittedName>
</protein>
<evidence type="ECO:0000313" key="4">
    <source>
        <dbReference type="EMBL" id="VDL18682.1"/>
    </source>
</evidence>
<dbReference type="SUPFAM" id="SSF50978">
    <property type="entry name" value="WD40 repeat-like"/>
    <property type="match status" value="1"/>
</dbReference>
<dbReference type="OrthoDB" id="17410at2759"/>
<dbReference type="InterPro" id="IPR001680">
    <property type="entry name" value="WD40_rpt"/>
</dbReference>
<dbReference type="CDD" id="cd00200">
    <property type="entry name" value="WD40"/>
    <property type="match status" value="1"/>
</dbReference>
<feature type="repeat" description="WD" evidence="3">
    <location>
        <begin position="122"/>
        <end position="163"/>
    </location>
</feature>
<reference evidence="4 5" key="2">
    <citation type="submission" date="2018-11" db="EMBL/GenBank/DDBJ databases">
        <authorList>
            <consortium name="Pathogen Informatics"/>
        </authorList>
    </citation>
    <scope>NUCLEOTIDE SEQUENCE [LARGE SCALE GENOMIC DNA]</scope>
</reference>
<dbReference type="PANTHER" id="PTHR19848">
    <property type="entry name" value="WD40 REPEAT PROTEIN"/>
    <property type="match status" value="1"/>
</dbReference>
<evidence type="ECO:0000313" key="6">
    <source>
        <dbReference type="WBParaSite" id="HDID_0000122001-mRNA-1"/>
    </source>
</evidence>
<keyword evidence="2" id="KW-0677">Repeat</keyword>
<dbReference type="WBParaSite" id="HDID_0000122001-mRNA-1">
    <property type="protein sequence ID" value="HDID_0000122001-mRNA-1"/>
    <property type="gene ID" value="HDID_0000122001"/>
</dbReference>
<dbReference type="InterPro" id="IPR015943">
    <property type="entry name" value="WD40/YVTN_repeat-like_dom_sf"/>
</dbReference>
<evidence type="ECO:0000256" key="3">
    <source>
        <dbReference type="PROSITE-ProRule" id="PRU00221"/>
    </source>
</evidence>
<evidence type="ECO:0000256" key="2">
    <source>
        <dbReference type="ARBA" id="ARBA00022737"/>
    </source>
</evidence>
<sequence>MPVADDKELKLSAPLDGHRLGIVSIIFWDLDSHHQMSVFEGEPAETWSVAFSPDSRFVATGSNAGSIHMIGVESHKQESSIALDGKFVYCLAYSPDGTRLAAGSIAGIVSIVDLRSGAIFPLDGHATPVRSVAFSPDGRLLASTADDKLIRIYDAHDGRLVVPSLQGHSSWVVSAAFSPDNKHLATASADRTVRIWDIAAKAEEHQFTGSDDQVWSVRYNNDGSRLLSVGSDGSAVVYSCPC</sequence>
<dbReference type="PROSITE" id="PS00678">
    <property type="entry name" value="WD_REPEATS_1"/>
    <property type="match status" value="1"/>
</dbReference>
<dbReference type="SMART" id="SM00320">
    <property type="entry name" value="WD40"/>
    <property type="match status" value="5"/>
</dbReference>
<organism evidence="6">
    <name type="scientific">Hymenolepis diminuta</name>
    <name type="common">Rat tapeworm</name>
    <dbReference type="NCBI Taxonomy" id="6216"/>
    <lineage>
        <taxon>Eukaryota</taxon>
        <taxon>Metazoa</taxon>
        <taxon>Spiralia</taxon>
        <taxon>Lophotrochozoa</taxon>
        <taxon>Platyhelminthes</taxon>
        <taxon>Cestoda</taxon>
        <taxon>Eucestoda</taxon>
        <taxon>Cyclophyllidea</taxon>
        <taxon>Hymenolepididae</taxon>
        <taxon>Hymenolepis</taxon>
    </lineage>
</organism>
<dbReference type="InterPro" id="IPR036322">
    <property type="entry name" value="WD40_repeat_dom_sf"/>
</dbReference>
<dbReference type="PANTHER" id="PTHR19848:SF8">
    <property type="entry name" value="F-BOX AND WD REPEAT DOMAIN CONTAINING 7"/>
    <property type="match status" value="1"/>
</dbReference>
<dbReference type="InterPro" id="IPR019775">
    <property type="entry name" value="WD40_repeat_CS"/>
</dbReference>